<dbReference type="PANTHER" id="PTHR13817:SF73">
    <property type="entry name" value="FIBRONECTIN TYPE-III DOMAIN-CONTAINING PROTEIN"/>
    <property type="match status" value="1"/>
</dbReference>
<feature type="compositionally biased region" description="Low complexity" evidence="2">
    <location>
        <begin position="158"/>
        <end position="181"/>
    </location>
</feature>
<name>A0ABN8GN32_9BACL</name>
<dbReference type="Gene3D" id="2.60.40.10">
    <property type="entry name" value="Immunoglobulins"/>
    <property type="match status" value="2"/>
</dbReference>
<gene>
    <name evidence="4" type="ORF">PAECIP111893_03680</name>
</gene>
<accession>A0ABN8GN32</accession>
<protein>
    <recommendedName>
        <fullName evidence="3">Fibronectin type-III domain-containing protein</fullName>
    </recommendedName>
</protein>
<feature type="domain" description="Fibronectin type-III" evidence="3">
    <location>
        <begin position="82"/>
        <end position="171"/>
    </location>
</feature>
<proteinExistence type="predicted"/>
<reference evidence="4" key="1">
    <citation type="submission" date="2022-01" db="EMBL/GenBank/DDBJ databases">
        <authorList>
            <person name="Criscuolo A."/>
        </authorList>
    </citation>
    <scope>NUCLEOTIDE SEQUENCE</scope>
    <source>
        <strain evidence="4">CIP111893</strain>
    </source>
</reference>
<feature type="region of interest" description="Disordered" evidence="2">
    <location>
        <begin position="158"/>
        <end position="189"/>
    </location>
</feature>
<dbReference type="EMBL" id="CAKMMF010000021">
    <property type="protein sequence ID" value="CAH1213390.1"/>
    <property type="molecule type" value="Genomic_DNA"/>
</dbReference>
<dbReference type="InterPro" id="IPR050964">
    <property type="entry name" value="Striated_Muscle_Regulatory"/>
</dbReference>
<dbReference type="InterPro" id="IPR003961">
    <property type="entry name" value="FN3_dom"/>
</dbReference>
<dbReference type="SUPFAM" id="SSF49265">
    <property type="entry name" value="Fibronectin type III"/>
    <property type="match status" value="1"/>
</dbReference>
<organism evidence="4 5">
    <name type="scientific">Paenibacillus plantiphilus</name>
    <dbReference type="NCBI Taxonomy" id="2905650"/>
    <lineage>
        <taxon>Bacteria</taxon>
        <taxon>Bacillati</taxon>
        <taxon>Bacillota</taxon>
        <taxon>Bacilli</taxon>
        <taxon>Bacillales</taxon>
        <taxon>Paenibacillaceae</taxon>
        <taxon>Paenibacillus</taxon>
    </lineage>
</organism>
<dbReference type="InterPro" id="IPR013783">
    <property type="entry name" value="Ig-like_fold"/>
</dbReference>
<feature type="domain" description="Fibronectin type-III" evidence="3">
    <location>
        <begin position="1"/>
        <end position="81"/>
    </location>
</feature>
<evidence type="ECO:0000313" key="4">
    <source>
        <dbReference type="EMBL" id="CAH1213390.1"/>
    </source>
</evidence>
<keyword evidence="1" id="KW-0677">Repeat</keyword>
<dbReference type="Proteomes" id="UP000838686">
    <property type="component" value="Unassembled WGS sequence"/>
</dbReference>
<dbReference type="SMART" id="SM00060">
    <property type="entry name" value="FN3"/>
    <property type="match status" value="2"/>
</dbReference>
<dbReference type="PROSITE" id="PS50853">
    <property type="entry name" value="FN3"/>
    <property type="match status" value="2"/>
</dbReference>
<evidence type="ECO:0000256" key="2">
    <source>
        <dbReference type="SAM" id="MobiDB-lite"/>
    </source>
</evidence>
<evidence type="ECO:0000259" key="3">
    <source>
        <dbReference type="PROSITE" id="PS50853"/>
    </source>
</evidence>
<dbReference type="CDD" id="cd00063">
    <property type="entry name" value="FN3"/>
    <property type="match status" value="2"/>
</dbReference>
<keyword evidence="5" id="KW-1185">Reference proteome</keyword>
<dbReference type="Pfam" id="PF00041">
    <property type="entry name" value="fn3"/>
    <property type="match status" value="2"/>
</dbReference>
<sequence>MDGVDSQVNLNWDTVTGATYYSVYLSTAQGMFTEPAAATVTDATYNISGLTNGTTYYFIVKAGNSGGLSAASNEAATTPAAVPAVPTSVRAIAGNGQATISFTSPTDNGGYAITSYEVTASSGSIVRSGASSPITVTGLTNGVSYTFTVKAINQVGSSRSSSASNAVTPSSPSNSGGNDSGSDNDDDRETAAPIADVLLNGQVIEAGAKTTIDLGNRMLTIVVDGTKLENRLAAEGQGAIITYRANTTFDRVVAEMDGQLVRSMIKKQAVITLKTNQAKYVLPVQQINIEALASQFGESVALQDIKLQHLL</sequence>
<dbReference type="PANTHER" id="PTHR13817">
    <property type="entry name" value="TITIN"/>
    <property type="match status" value="1"/>
</dbReference>
<comment type="caution">
    <text evidence="4">The sequence shown here is derived from an EMBL/GenBank/DDBJ whole genome shotgun (WGS) entry which is preliminary data.</text>
</comment>
<evidence type="ECO:0000256" key="1">
    <source>
        <dbReference type="ARBA" id="ARBA00022737"/>
    </source>
</evidence>
<evidence type="ECO:0000313" key="5">
    <source>
        <dbReference type="Proteomes" id="UP000838686"/>
    </source>
</evidence>
<dbReference type="InterPro" id="IPR036116">
    <property type="entry name" value="FN3_sf"/>
</dbReference>